<dbReference type="AlphaFoldDB" id="A0A926I5X7"/>
<dbReference type="Pfam" id="PF18454">
    <property type="entry name" value="Mtd_N"/>
    <property type="match status" value="1"/>
</dbReference>
<dbReference type="Proteomes" id="UP000653127">
    <property type="component" value="Unassembled WGS sequence"/>
</dbReference>
<feature type="domain" description="Major tropism determinant N-terminal" evidence="1">
    <location>
        <begin position="12"/>
        <end position="48"/>
    </location>
</feature>
<protein>
    <recommendedName>
        <fullName evidence="1">Major tropism determinant N-terminal domain-containing protein</fullName>
    </recommendedName>
</protein>
<organism evidence="2 3">
    <name type="scientific">Ligaoa zhengdingensis</name>
    <dbReference type="NCBI Taxonomy" id="2763658"/>
    <lineage>
        <taxon>Bacteria</taxon>
        <taxon>Bacillati</taxon>
        <taxon>Bacillota</taxon>
        <taxon>Clostridia</taxon>
        <taxon>Eubacteriales</taxon>
        <taxon>Oscillospiraceae</taxon>
        <taxon>Ligaoa</taxon>
    </lineage>
</organism>
<feature type="non-terminal residue" evidence="2">
    <location>
        <position position="100"/>
    </location>
</feature>
<dbReference type="SUPFAM" id="SSF69349">
    <property type="entry name" value="Phage fibre proteins"/>
    <property type="match status" value="1"/>
</dbReference>
<comment type="caution">
    <text evidence="2">The sequence shown here is derived from an EMBL/GenBank/DDBJ whole genome shotgun (WGS) entry which is preliminary data.</text>
</comment>
<proteinExistence type="predicted"/>
<dbReference type="EMBL" id="JACRST010000083">
    <property type="protein sequence ID" value="MBC8547968.1"/>
    <property type="molecule type" value="Genomic_DNA"/>
</dbReference>
<sequence length="100" mass="10423">MAEYTIQARQQQRSDTAANWTAANPVLLCGEIGFERDTRKWKIGDGASAWSALAYQADGTVSGGAVESVNGKTGAVTLTAADVSALSKTAQAVTNWDTAT</sequence>
<accession>A0A926I5X7</accession>
<keyword evidence="3" id="KW-1185">Reference proteome</keyword>
<reference evidence="2" key="1">
    <citation type="submission" date="2020-08" db="EMBL/GenBank/DDBJ databases">
        <title>Genome public.</title>
        <authorList>
            <person name="Liu C."/>
            <person name="Sun Q."/>
        </authorList>
    </citation>
    <scope>NUCLEOTIDE SEQUENCE</scope>
    <source>
        <strain evidence="2">NSJ-31</strain>
    </source>
</reference>
<evidence type="ECO:0000313" key="2">
    <source>
        <dbReference type="EMBL" id="MBC8547968.1"/>
    </source>
</evidence>
<evidence type="ECO:0000259" key="1">
    <source>
        <dbReference type="Pfam" id="PF18454"/>
    </source>
</evidence>
<gene>
    <name evidence="2" type="ORF">H8711_13745</name>
</gene>
<evidence type="ECO:0000313" key="3">
    <source>
        <dbReference type="Proteomes" id="UP000653127"/>
    </source>
</evidence>
<name>A0A926I5X7_9FIRM</name>
<dbReference type="InterPro" id="IPR041352">
    <property type="entry name" value="Mtd_N"/>
</dbReference>